<organism evidence="2">
    <name type="scientific">Sediminibacterium sp. KACHI17</name>
    <dbReference type="NCBI Taxonomy" id="1751071"/>
    <lineage>
        <taxon>Bacteria</taxon>
        <taxon>Pseudomonadati</taxon>
        <taxon>Bacteroidota</taxon>
        <taxon>Chitinophagia</taxon>
        <taxon>Chitinophagales</taxon>
        <taxon>Chitinophagaceae</taxon>
        <taxon>Sediminibacterium</taxon>
    </lineage>
</organism>
<dbReference type="NCBIfam" id="NF038065">
    <property type="entry name" value="Pr6Pr"/>
    <property type="match status" value="1"/>
</dbReference>
<proteinExistence type="predicted"/>
<feature type="transmembrane region" description="Helical" evidence="1">
    <location>
        <begin position="43"/>
        <end position="65"/>
    </location>
</feature>
<name>A0AAT9GMR4_9BACT</name>
<dbReference type="EMBL" id="AP029612">
    <property type="protein sequence ID" value="BFG71819.1"/>
    <property type="molecule type" value="Genomic_DNA"/>
</dbReference>
<keyword evidence="1" id="KW-0472">Membrane</keyword>
<dbReference type="InterPro" id="IPR049713">
    <property type="entry name" value="Pr6Pr-like"/>
</dbReference>
<gene>
    <name evidence="2" type="ORF">KACHI17_27000</name>
</gene>
<feature type="transmembrane region" description="Helical" evidence="1">
    <location>
        <begin position="181"/>
        <end position="201"/>
    </location>
</feature>
<sequence>MEKRSQKLLHLFGSIIAITAVTLQLWVTLNAREVSVLHSIIRFFSYFTILTNTLVAVFFTCLWLLPNTKAGLFFKKFSTTTAITVYILVVGIIYNLLLRHTWVVTGWGKVADELLHSIIPLYFLLYWIFFADRKALMWKDSLPWLWYPAAYFAYTLIRGTITHTYPYPFIDVNKLGYPQTLINCLGVGLVFYGLFLLMIAISKKRAPLN</sequence>
<reference evidence="2" key="1">
    <citation type="submission" date="2024-02" db="EMBL/GenBank/DDBJ databases">
        <title>Sediminibacterium planktonica sp. nov. and Sediminibacterium longus sp. nov., isolated from surface lake and river water.</title>
        <authorList>
            <person name="Watanabe K."/>
            <person name="Takemine S."/>
            <person name="Ishii Y."/>
            <person name="Ogata Y."/>
            <person name="Shindo C."/>
            <person name="Suda W."/>
        </authorList>
    </citation>
    <scope>NUCLEOTIDE SEQUENCE</scope>
    <source>
        <strain evidence="2">KACHI17</strain>
    </source>
</reference>
<feature type="transmembrane region" description="Helical" evidence="1">
    <location>
        <begin position="12"/>
        <end position="31"/>
    </location>
</feature>
<dbReference type="RefSeq" id="WP_353549442.1">
    <property type="nucleotide sequence ID" value="NZ_AP029612.1"/>
</dbReference>
<keyword evidence="1" id="KW-0812">Transmembrane</keyword>
<feature type="transmembrane region" description="Helical" evidence="1">
    <location>
        <begin position="114"/>
        <end position="132"/>
    </location>
</feature>
<dbReference type="AlphaFoldDB" id="A0AAT9GMR4"/>
<evidence type="ECO:0000256" key="1">
    <source>
        <dbReference type="SAM" id="Phobius"/>
    </source>
</evidence>
<protein>
    <submittedName>
        <fullName evidence="2">Pr6Pr family membrane protein</fullName>
    </submittedName>
</protein>
<accession>A0AAT9GMR4</accession>
<feature type="transmembrane region" description="Helical" evidence="1">
    <location>
        <begin position="77"/>
        <end position="94"/>
    </location>
</feature>
<evidence type="ECO:0000313" key="2">
    <source>
        <dbReference type="EMBL" id="BFG71819.1"/>
    </source>
</evidence>
<keyword evidence="1" id="KW-1133">Transmembrane helix</keyword>
<feature type="transmembrane region" description="Helical" evidence="1">
    <location>
        <begin position="144"/>
        <end position="161"/>
    </location>
</feature>